<reference evidence="1" key="1">
    <citation type="journal article" date="2009" name="J. Mol. Evol.">
        <title>The complete mitochondrial genome sequence of the hornwort Megaceros aenigmaticus shows a mixed mode of conservative yet dynamic evolution in early land plant mitochondrial genomes.</title>
        <authorList>
            <person name="Li L."/>
            <person name="Wang B."/>
            <person name="Liu Y."/>
            <person name="Qiu Y.L."/>
        </authorList>
    </citation>
    <scope>NUCLEOTIDE SEQUENCE</scope>
</reference>
<name>C3RYM6_9EMBR</name>
<protein>
    <submittedName>
        <fullName evidence="1">Uncharacterized protein ORF137</fullName>
    </submittedName>
</protein>
<sequence length="137" mass="15619">MEFHELEESDDEQFQNYACASPSYQTGKISPASAARPPVRGVSRMQGDLHIWWWFLRGAVQRERQTLLLLLAEERIFRLSYFFTFAEVQVKSRSGAVVEWGIIKKSAAAALSRRVFRYFLLPVVLSSGSLLPHGKKA</sequence>
<dbReference type="GeneID" id="7804502"/>
<dbReference type="EMBL" id="EU660574">
    <property type="protein sequence ID" value="ACC86782.1"/>
    <property type="molecule type" value="Genomic_DNA"/>
</dbReference>
<gene>
    <name evidence="1" type="primary">ORF137</name>
    <name evidence="1" type="ORF">MeaeMp20</name>
</gene>
<dbReference type="AlphaFoldDB" id="C3RYM6"/>
<dbReference type="RefSeq" id="YP_002860259.1">
    <property type="nucleotide sequence ID" value="NC_012651.1"/>
</dbReference>
<organism evidence="1">
    <name type="scientific">Nothoceros aenigmaticus</name>
    <dbReference type="NCBI Taxonomy" id="13813"/>
    <lineage>
        <taxon>Eukaryota</taxon>
        <taxon>Viridiplantae</taxon>
        <taxon>Streptophyta</taxon>
        <taxon>Embryophyta</taxon>
        <taxon>Anthocerotophyta</taxon>
        <taxon>Anthocerotopsida</taxon>
        <taxon>Dendrocerotidae</taxon>
        <taxon>Dendrocerotales</taxon>
        <taxon>Dendrocerotaceae</taxon>
        <taxon>Dendrocerotoideae</taxon>
        <taxon>Nothoceros</taxon>
    </lineage>
</organism>
<keyword evidence="1" id="KW-0496">Mitochondrion</keyword>
<evidence type="ECO:0000313" key="1">
    <source>
        <dbReference type="EMBL" id="ACC86782.1"/>
    </source>
</evidence>
<proteinExistence type="predicted"/>
<accession>C3RYM6</accession>
<geneLocation type="mitochondrion" evidence="1"/>